<dbReference type="OrthoDB" id="1734943at2759"/>
<dbReference type="GO" id="GO:0006412">
    <property type="term" value="P:translation"/>
    <property type="evidence" value="ECO:0007669"/>
    <property type="project" value="InterPro"/>
</dbReference>
<proteinExistence type="inferred from homology"/>
<organism evidence="5 6">
    <name type="scientific">Lentinula aciculospora</name>
    <dbReference type="NCBI Taxonomy" id="153920"/>
    <lineage>
        <taxon>Eukaryota</taxon>
        <taxon>Fungi</taxon>
        <taxon>Dikarya</taxon>
        <taxon>Basidiomycota</taxon>
        <taxon>Agaricomycotina</taxon>
        <taxon>Agaricomycetes</taxon>
        <taxon>Agaricomycetidae</taxon>
        <taxon>Agaricales</taxon>
        <taxon>Marasmiineae</taxon>
        <taxon>Omphalotaceae</taxon>
        <taxon>Lentinula</taxon>
    </lineage>
</organism>
<keyword evidence="6" id="KW-1185">Reference proteome</keyword>
<evidence type="ECO:0000313" key="5">
    <source>
        <dbReference type="EMBL" id="KAJ4488365.1"/>
    </source>
</evidence>
<dbReference type="SUPFAM" id="SSF55282">
    <property type="entry name" value="RL5-like"/>
    <property type="match status" value="1"/>
</dbReference>
<evidence type="ECO:0000259" key="4">
    <source>
        <dbReference type="Pfam" id="PF00281"/>
    </source>
</evidence>
<dbReference type="InterPro" id="IPR022803">
    <property type="entry name" value="Ribosomal_uL5_dom_sf"/>
</dbReference>
<keyword evidence="2" id="KW-0689">Ribosomal protein</keyword>
<feature type="domain" description="Large ribosomal subunit protein uL5 N-terminal" evidence="4">
    <location>
        <begin position="12"/>
        <end position="57"/>
    </location>
</feature>
<dbReference type="InterPro" id="IPR002132">
    <property type="entry name" value="Ribosomal_uL5"/>
</dbReference>
<accession>A0A9W9ARZ9</accession>
<dbReference type="EMBL" id="JAOTPV010000002">
    <property type="protein sequence ID" value="KAJ4488365.1"/>
    <property type="molecule type" value="Genomic_DNA"/>
</dbReference>
<dbReference type="PANTHER" id="PTHR11994">
    <property type="entry name" value="60S RIBOSOMAL PROTEIN L11-RELATED"/>
    <property type="match status" value="1"/>
</dbReference>
<dbReference type="GO" id="GO:0005840">
    <property type="term" value="C:ribosome"/>
    <property type="evidence" value="ECO:0007669"/>
    <property type="project" value="UniProtKB-KW"/>
</dbReference>
<dbReference type="InterPro" id="IPR031310">
    <property type="entry name" value="Ribosomal_uL5_N"/>
</dbReference>
<evidence type="ECO:0000313" key="6">
    <source>
        <dbReference type="Proteomes" id="UP001150266"/>
    </source>
</evidence>
<dbReference type="GO" id="GO:1990904">
    <property type="term" value="C:ribonucleoprotein complex"/>
    <property type="evidence" value="ECO:0007669"/>
    <property type="project" value="UniProtKB-KW"/>
</dbReference>
<evidence type="ECO:0000256" key="2">
    <source>
        <dbReference type="ARBA" id="ARBA00022980"/>
    </source>
</evidence>
<dbReference type="GO" id="GO:0003735">
    <property type="term" value="F:structural constituent of ribosome"/>
    <property type="evidence" value="ECO:0007669"/>
    <property type="project" value="InterPro"/>
</dbReference>
<dbReference type="Gene3D" id="3.30.1440.10">
    <property type="match status" value="1"/>
</dbReference>
<sequence length="63" mass="6933">MLQADQKTTPTNVMKEPRIDKLVINISVVESGDRLTRASKVLEQLTGQTPVTSKIAKDKPELA</sequence>
<comment type="caution">
    <text evidence="5">The sequence shown here is derived from an EMBL/GenBank/DDBJ whole genome shotgun (WGS) entry which is preliminary data.</text>
</comment>
<comment type="similarity">
    <text evidence="1">Belongs to the universal ribosomal protein uL5 family.</text>
</comment>
<gene>
    <name evidence="5" type="ORF">J3R30DRAFT_3696138</name>
</gene>
<dbReference type="Proteomes" id="UP001150266">
    <property type="component" value="Unassembled WGS sequence"/>
</dbReference>
<name>A0A9W9ARZ9_9AGAR</name>
<reference evidence="5" key="1">
    <citation type="submission" date="2022-08" db="EMBL/GenBank/DDBJ databases">
        <title>A Global Phylogenomic Analysis of the Shiitake Genus Lentinula.</title>
        <authorList>
            <consortium name="DOE Joint Genome Institute"/>
            <person name="Sierra-Patev S."/>
            <person name="Min B."/>
            <person name="Naranjo-Ortiz M."/>
            <person name="Looney B."/>
            <person name="Konkel Z."/>
            <person name="Slot J.C."/>
            <person name="Sakamoto Y."/>
            <person name="Steenwyk J.L."/>
            <person name="Rokas A."/>
            <person name="Carro J."/>
            <person name="Camarero S."/>
            <person name="Ferreira P."/>
            <person name="Molpeceres G."/>
            <person name="Ruiz-Duenas F.J."/>
            <person name="Serrano A."/>
            <person name="Henrissat B."/>
            <person name="Drula E."/>
            <person name="Hughes K.W."/>
            <person name="Mata J.L."/>
            <person name="Ishikawa N.K."/>
            <person name="Vargas-Isla R."/>
            <person name="Ushijima S."/>
            <person name="Smith C.A."/>
            <person name="Ahrendt S."/>
            <person name="Andreopoulos W."/>
            <person name="He G."/>
            <person name="Labutti K."/>
            <person name="Lipzen A."/>
            <person name="Ng V."/>
            <person name="Riley R."/>
            <person name="Sandor L."/>
            <person name="Barry K."/>
            <person name="Martinez A.T."/>
            <person name="Xiao Y."/>
            <person name="Gibbons J.G."/>
            <person name="Terashima K."/>
            <person name="Grigoriev I.V."/>
            <person name="Hibbett D.S."/>
        </authorList>
    </citation>
    <scope>NUCLEOTIDE SEQUENCE</scope>
    <source>
        <strain evidence="5">JLM2183</strain>
    </source>
</reference>
<dbReference type="AlphaFoldDB" id="A0A9W9ARZ9"/>
<evidence type="ECO:0000256" key="1">
    <source>
        <dbReference type="ARBA" id="ARBA00008553"/>
    </source>
</evidence>
<dbReference type="Pfam" id="PF00281">
    <property type="entry name" value="Ribosomal_L5"/>
    <property type="match status" value="1"/>
</dbReference>
<keyword evidence="3" id="KW-0687">Ribonucleoprotein</keyword>
<protein>
    <recommendedName>
        <fullName evidence="4">Large ribosomal subunit protein uL5 N-terminal domain-containing protein</fullName>
    </recommendedName>
</protein>
<evidence type="ECO:0000256" key="3">
    <source>
        <dbReference type="ARBA" id="ARBA00023274"/>
    </source>
</evidence>